<dbReference type="STRING" id="363999.A0A439DAQ1"/>
<keyword evidence="3" id="KW-1185">Reference proteome</keyword>
<protein>
    <recommendedName>
        <fullName evidence="1">Heterokaryon incompatibility domain-containing protein</fullName>
    </recommendedName>
</protein>
<feature type="domain" description="Heterokaryon incompatibility" evidence="1">
    <location>
        <begin position="9"/>
        <end position="140"/>
    </location>
</feature>
<evidence type="ECO:0000313" key="2">
    <source>
        <dbReference type="EMBL" id="RWA11438.1"/>
    </source>
</evidence>
<reference evidence="2 3" key="1">
    <citation type="submission" date="2018-12" db="EMBL/GenBank/DDBJ databases">
        <title>Draft genome sequence of Xylaria grammica IHI A82.</title>
        <authorList>
            <person name="Buettner E."/>
            <person name="Kellner H."/>
        </authorList>
    </citation>
    <scope>NUCLEOTIDE SEQUENCE [LARGE SCALE GENOMIC DNA]</scope>
    <source>
        <strain evidence="2 3">IHI A82</strain>
    </source>
</reference>
<dbReference type="PANTHER" id="PTHR33112">
    <property type="entry name" value="DOMAIN PROTEIN, PUTATIVE-RELATED"/>
    <property type="match status" value="1"/>
</dbReference>
<dbReference type="InterPro" id="IPR010730">
    <property type="entry name" value="HET"/>
</dbReference>
<gene>
    <name evidence="2" type="ORF">EKO27_g3684</name>
</gene>
<dbReference type="Proteomes" id="UP000286045">
    <property type="component" value="Unassembled WGS sequence"/>
</dbReference>
<dbReference type="AlphaFoldDB" id="A0A439DAQ1"/>
<accession>A0A439DAQ1</accession>
<organism evidence="2 3">
    <name type="scientific">Xylaria grammica</name>
    <dbReference type="NCBI Taxonomy" id="363999"/>
    <lineage>
        <taxon>Eukaryota</taxon>
        <taxon>Fungi</taxon>
        <taxon>Dikarya</taxon>
        <taxon>Ascomycota</taxon>
        <taxon>Pezizomycotina</taxon>
        <taxon>Sordariomycetes</taxon>
        <taxon>Xylariomycetidae</taxon>
        <taxon>Xylariales</taxon>
        <taxon>Xylariaceae</taxon>
        <taxon>Xylaria</taxon>
    </lineage>
</organism>
<evidence type="ECO:0000259" key="1">
    <source>
        <dbReference type="Pfam" id="PF06985"/>
    </source>
</evidence>
<dbReference type="EMBL" id="RYZI01000080">
    <property type="protein sequence ID" value="RWA11438.1"/>
    <property type="molecule type" value="Genomic_DNA"/>
</dbReference>
<dbReference type="Pfam" id="PF06985">
    <property type="entry name" value="HET"/>
    <property type="match status" value="1"/>
</dbReference>
<dbReference type="PANTHER" id="PTHR33112:SF16">
    <property type="entry name" value="HETEROKARYON INCOMPATIBILITY DOMAIN-CONTAINING PROTEIN"/>
    <property type="match status" value="1"/>
</dbReference>
<name>A0A439DAQ1_9PEZI</name>
<evidence type="ECO:0000313" key="3">
    <source>
        <dbReference type="Proteomes" id="UP000286045"/>
    </source>
</evidence>
<proteinExistence type="predicted"/>
<comment type="caution">
    <text evidence="2">The sequence shown here is derived from an EMBL/GenBank/DDBJ whole genome shotgun (WGS) entry which is preliminary data.</text>
</comment>
<sequence>MEKFSTSIPESILPSIFREAISISRRLGISRLWIDSLCIQQDSLEDWQDESSKMGQYYSNCFICIAATSSPNSSGSLNIDRNPKVPVIRTTGRDAQTGPFALVAIPSDTGLDIEHFVRIDDKHELTAKFPLMSRAWCMQERWLSPRTLHFCEREVIFECSTMTSCECGRVTEEIKHDGRAATLLFPSRSIIKDKHWKDIITEYSTRDLTYATDRLVALSGLAADVQNRHMYIYKDGDGDTGIPRYLAGLWREELGVYMSWFVGEALFVIKTEEEASNAKADKPTFRSKPADYLGPSWSWVSVLDPVSYPQSYAAETQFRLLTAHVSLASNNPFGRVREGCYLRLRGFVKETSWAVRRREGRREDLILRDIVGTQALDRENVRGIRLSLDCSLTDLGPGEQLSVLPLIQTQTKHWGLDSRVAERGPSWAKSCLVLRKADGASLPGLGNGNVYQRIGYTEYGSFQDGVRDKECNSYQEQDIVLM</sequence>